<evidence type="ECO:0000313" key="1">
    <source>
        <dbReference type="EMBL" id="MEI2684637.1"/>
    </source>
</evidence>
<reference evidence="1 2" key="1">
    <citation type="submission" date="2024-02" db="EMBL/GenBank/DDBJ databases">
        <title>First report Erwinia aphidicola in onion in Chile.</title>
        <authorList>
            <person name="Valenzuela M."/>
            <person name="Pena M."/>
            <person name="Dutta B."/>
        </authorList>
    </citation>
    <scope>NUCLEOTIDE SEQUENCE [LARGE SCALE GENOMIC DNA]</scope>
    <source>
        <strain evidence="1 2">QCJ3A</strain>
    </source>
</reference>
<keyword evidence="2" id="KW-1185">Reference proteome</keyword>
<gene>
    <name evidence="1" type="ORF">V8N49_23785</name>
</gene>
<dbReference type="EMBL" id="JBANEI010000037">
    <property type="protein sequence ID" value="MEI2684637.1"/>
    <property type="molecule type" value="Genomic_DNA"/>
</dbReference>
<proteinExistence type="predicted"/>
<name>A0ABU8DNF7_ERWAP</name>
<comment type="caution">
    <text evidence="1">The sequence shown here is derived from an EMBL/GenBank/DDBJ whole genome shotgun (WGS) entry which is preliminary data.</text>
</comment>
<accession>A0ABU8DNF7</accession>
<protein>
    <submittedName>
        <fullName evidence="1">Uncharacterized protein</fullName>
    </submittedName>
</protein>
<dbReference type="Proteomes" id="UP001306592">
    <property type="component" value="Unassembled WGS sequence"/>
</dbReference>
<sequence length="68" mass="7145">MSLESSFMVGELCFRMMARGEAPLRAALTSTLKEALASEQNPAGPGELSLQLAIKQLETGTANGKPGH</sequence>
<dbReference type="RefSeq" id="WP_336204472.1">
    <property type="nucleotide sequence ID" value="NZ_JBANEI010000037.1"/>
</dbReference>
<organism evidence="1 2">
    <name type="scientific">Erwinia aphidicola</name>
    <dbReference type="NCBI Taxonomy" id="68334"/>
    <lineage>
        <taxon>Bacteria</taxon>
        <taxon>Pseudomonadati</taxon>
        <taxon>Pseudomonadota</taxon>
        <taxon>Gammaproteobacteria</taxon>
        <taxon>Enterobacterales</taxon>
        <taxon>Erwiniaceae</taxon>
        <taxon>Erwinia</taxon>
    </lineage>
</organism>
<evidence type="ECO:0000313" key="2">
    <source>
        <dbReference type="Proteomes" id="UP001306592"/>
    </source>
</evidence>